<feature type="region of interest" description="Disordered" evidence="1">
    <location>
        <begin position="450"/>
        <end position="544"/>
    </location>
</feature>
<protein>
    <submittedName>
        <fullName evidence="3">Gyf domain containing protein</fullName>
    </submittedName>
</protein>
<feature type="compositionally biased region" description="Acidic residues" evidence="1">
    <location>
        <begin position="149"/>
        <end position="184"/>
    </location>
</feature>
<feature type="compositionally biased region" description="Polar residues" evidence="1">
    <location>
        <begin position="375"/>
        <end position="386"/>
    </location>
</feature>
<evidence type="ECO:0000313" key="4">
    <source>
        <dbReference type="Proteomes" id="UP000076874"/>
    </source>
</evidence>
<dbReference type="EMBL" id="AZHD01000017">
    <property type="protein sequence ID" value="OAA56349.1"/>
    <property type="molecule type" value="Genomic_DNA"/>
</dbReference>
<dbReference type="PANTHER" id="PTHR13138">
    <property type="entry name" value="PROTEIN LIN1"/>
    <property type="match status" value="1"/>
</dbReference>
<comment type="caution">
    <text evidence="3">The sequence shown here is derived from an EMBL/GenBank/DDBJ whole genome shotgun (WGS) entry which is preliminary data.</text>
</comment>
<evidence type="ECO:0000313" key="3">
    <source>
        <dbReference type="EMBL" id="OAA56349.1"/>
    </source>
</evidence>
<feature type="region of interest" description="Disordered" evidence="1">
    <location>
        <begin position="1"/>
        <end position="58"/>
    </location>
</feature>
<dbReference type="OrthoDB" id="331341at2759"/>
<gene>
    <name evidence="3" type="ORF">SPI_07960</name>
</gene>
<dbReference type="InterPro" id="IPR039905">
    <property type="entry name" value="CD2BP2/Lin1"/>
</dbReference>
<feature type="region of interest" description="Disordered" evidence="1">
    <location>
        <begin position="350"/>
        <end position="415"/>
    </location>
</feature>
<organism evidence="3 4">
    <name type="scientific">Niveomyces insectorum RCEF 264</name>
    <dbReference type="NCBI Taxonomy" id="1081102"/>
    <lineage>
        <taxon>Eukaryota</taxon>
        <taxon>Fungi</taxon>
        <taxon>Dikarya</taxon>
        <taxon>Ascomycota</taxon>
        <taxon>Pezizomycotina</taxon>
        <taxon>Sordariomycetes</taxon>
        <taxon>Hypocreomycetidae</taxon>
        <taxon>Hypocreales</taxon>
        <taxon>Cordycipitaceae</taxon>
        <taxon>Niveomyces</taxon>
    </lineage>
</organism>
<dbReference type="Gene3D" id="3.30.1490.40">
    <property type="match status" value="1"/>
</dbReference>
<dbReference type="SMART" id="SM00444">
    <property type="entry name" value="GYF"/>
    <property type="match status" value="1"/>
</dbReference>
<proteinExistence type="predicted"/>
<feature type="compositionally biased region" description="Basic residues" evidence="1">
    <location>
        <begin position="355"/>
        <end position="374"/>
    </location>
</feature>
<accession>A0A167P6R8</accession>
<dbReference type="InterPro" id="IPR035445">
    <property type="entry name" value="GYF-like_dom_sf"/>
</dbReference>
<evidence type="ECO:0000256" key="1">
    <source>
        <dbReference type="SAM" id="MobiDB-lite"/>
    </source>
</evidence>
<feature type="compositionally biased region" description="Basic and acidic residues" evidence="1">
    <location>
        <begin position="469"/>
        <end position="480"/>
    </location>
</feature>
<keyword evidence="4" id="KW-1185">Reference proteome</keyword>
<sequence length="544" mass="59220">MSSRYSAARPNRAGELFARQHHGERAGGGGGGNESGDEGGSGTGSTAAAADRKIQFDVRNPSALAPDARDEDEFLEADVIGIGAAATKRGAVNLDGYDSDSETETFNARAEQRVKKRGKSGKDTEGEVDVNLLDQLDNYDKRLKTGDTAVDEEGEQEEEEDMFAGGDDDDSDEKADAGVAEDDVTTTADRDRHRRRKEVRFLDDSRIEGQEDDSKGGGQIRLDEASSSDDEDVDLAIQEEGIDEEVGPGGLKKHAPKIDAFNMRQEQAEGAFDEAGNYIRKAADPDAQHDRWLEGVSKREMKRAAAAHEKREAELRAQRRADDSVVTADVFATLIARLQRGETVLEALARLGRGLPKKAPKAKKVPSWRQKKAKNNGNGDGTSNGKNADADGAMDVDKNTPASSDTPEQAARRKDIDALTEAADRLLNRDYPDIYDTERERLMREYRAETGEDWVDPPPPSPPLEENDDAHVQGRGHNDAEAAAASGSTMWEYRWTDGRDGGARQGPFDGPTMKAWQDAGYFGDGVEFRPEGDEGGWSQTVSFA</sequence>
<dbReference type="AlphaFoldDB" id="A0A167P6R8"/>
<dbReference type="InterPro" id="IPR003169">
    <property type="entry name" value="GYF"/>
</dbReference>
<dbReference type="Proteomes" id="UP000076874">
    <property type="component" value="Unassembled WGS sequence"/>
</dbReference>
<feature type="region of interest" description="Disordered" evidence="1">
    <location>
        <begin position="93"/>
        <end position="232"/>
    </location>
</feature>
<feature type="compositionally biased region" description="Basic and acidic residues" evidence="1">
    <location>
        <begin position="199"/>
        <end position="215"/>
    </location>
</feature>
<reference evidence="3 4" key="1">
    <citation type="journal article" date="2016" name="Genome Biol. Evol.">
        <title>Divergent and convergent evolution of fungal pathogenicity.</title>
        <authorList>
            <person name="Shang Y."/>
            <person name="Xiao G."/>
            <person name="Zheng P."/>
            <person name="Cen K."/>
            <person name="Zhan S."/>
            <person name="Wang C."/>
        </authorList>
    </citation>
    <scope>NUCLEOTIDE SEQUENCE [LARGE SCALE GENOMIC DNA]</scope>
    <source>
        <strain evidence="3 4">RCEF 264</strain>
    </source>
</reference>
<dbReference type="PROSITE" id="PS50829">
    <property type="entry name" value="GYF"/>
    <property type="match status" value="1"/>
</dbReference>
<name>A0A167P6R8_9HYPO</name>
<dbReference type="PANTHER" id="PTHR13138:SF3">
    <property type="entry name" value="CD2 ANTIGEN CYTOPLASMIC TAIL-BINDING PROTEIN 2"/>
    <property type="match status" value="1"/>
</dbReference>
<evidence type="ECO:0000259" key="2">
    <source>
        <dbReference type="PROSITE" id="PS50829"/>
    </source>
</evidence>
<dbReference type="STRING" id="1081102.A0A167P6R8"/>
<feature type="compositionally biased region" description="Gly residues" evidence="1">
    <location>
        <begin position="26"/>
        <end position="43"/>
    </location>
</feature>
<dbReference type="SUPFAM" id="SSF55277">
    <property type="entry name" value="GYF domain"/>
    <property type="match status" value="1"/>
</dbReference>
<dbReference type="GO" id="GO:0005682">
    <property type="term" value="C:U5 snRNP"/>
    <property type="evidence" value="ECO:0007669"/>
    <property type="project" value="InterPro"/>
</dbReference>
<dbReference type="Pfam" id="PF02213">
    <property type="entry name" value="GYF"/>
    <property type="match status" value="1"/>
</dbReference>
<feature type="domain" description="GYF" evidence="2">
    <location>
        <begin position="488"/>
        <end position="544"/>
    </location>
</feature>